<reference evidence="2 3" key="1">
    <citation type="submission" date="2024-09" db="EMBL/GenBank/DDBJ databases">
        <authorList>
            <person name="Sun Q."/>
            <person name="Mori K."/>
        </authorList>
    </citation>
    <scope>NUCLEOTIDE SEQUENCE [LARGE SCALE GENOMIC DNA]</scope>
    <source>
        <strain evidence="2 3">CCM 8626</strain>
    </source>
</reference>
<dbReference type="Pfam" id="PF15937">
    <property type="entry name" value="PrlF_antitoxin"/>
    <property type="match status" value="1"/>
</dbReference>
<keyword evidence="3" id="KW-1185">Reference proteome</keyword>
<dbReference type="InterPro" id="IPR037914">
    <property type="entry name" value="SpoVT-AbrB_sf"/>
</dbReference>
<evidence type="ECO:0000259" key="1">
    <source>
        <dbReference type="SMART" id="SM00966"/>
    </source>
</evidence>
<protein>
    <submittedName>
        <fullName evidence="2">Type II toxin-antitoxin system PrlF family antitoxin</fullName>
    </submittedName>
</protein>
<feature type="domain" description="SpoVT-AbrB" evidence="1">
    <location>
        <begin position="15"/>
        <end position="59"/>
    </location>
</feature>
<evidence type="ECO:0000313" key="2">
    <source>
        <dbReference type="EMBL" id="MFC0228446.1"/>
    </source>
</evidence>
<proteinExistence type="predicted"/>
<gene>
    <name evidence="2" type="ORF">ACFFJ3_18410</name>
</gene>
<dbReference type="Gene3D" id="2.10.260.10">
    <property type="match status" value="1"/>
</dbReference>
<comment type="caution">
    <text evidence="2">The sequence shown here is derived from an EMBL/GenBank/DDBJ whole genome shotgun (WGS) entry which is preliminary data.</text>
</comment>
<dbReference type="InterPro" id="IPR007159">
    <property type="entry name" value="SpoVT-AbrB_dom"/>
</dbReference>
<accession>A0ABV6EHI6</accession>
<dbReference type="SUPFAM" id="SSF89447">
    <property type="entry name" value="AbrB/MazE/MraZ-like"/>
    <property type="match status" value="1"/>
</dbReference>
<sequence length="112" mass="12380">MISINKADVSLRAESRLTERSQTTIPAAIRDALHLKPGEIIEYSLLSGGRVLMSRQEEVQDDPVVSQFLTFLEHDMKKNPQHLQSVPPAFWAGIKAITAGVEVDLDAPLTDD</sequence>
<dbReference type="RefSeq" id="WP_380678049.1">
    <property type="nucleotide sequence ID" value="NZ_CP173186.1"/>
</dbReference>
<dbReference type="Proteomes" id="UP001589792">
    <property type="component" value="Unassembled WGS sequence"/>
</dbReference>
<evidence type="ECO:0000313" key="3">
    <source>
        <dbReference type="Proteomes" id="UP001589792"/>
    </source>
</evidence>
<dbReference type="EMBL" id="JBHLXG010000018">
    <property type="protein sequence ID" value="MFC0228446.1"/>
    <property type="molecule type" value="Genomic_DNA"/>
</dbReference>
<dbReference type="InterPro" id="IPR031848">
    <property type="entry name" value="PrlF_antitoxin"/>
</dbReference>
<name>A0ABV6EHI6_9GAMM</name>
<dbReference type="SMART" id="SM00966">
    <property type="entry name" value="SpoVT_AbrB"/>
    <property type="match status" value="1"/>
</dbReference>
<organism evidence="2 3">
    <name type="scientific">Serratia aquatilis</name>
    <dbReference type="NCBI Taxonomy" id="1737515"/>
    <lineage>
        <taxon>Bacteria</taxon>
        <taxon>Pseudomonadati</taxon>
        <taxon>Pseudomonadota</taxon>
        <taxon>Gammaproteobacteria</taxon>
        <taxon>Enterobacterales</taxon>
        <taxon>Yersiniaceae</taxon>
        <taxon>Serratia</taxon>
    </lineage>
</organism>